<name>A0A0E9US30_ANGAN</name>
<accession>A0A0E9US30</accession>
<proteinExistence type="predicted"/>
<dbReference type="AlphaFoldDB" id="A0A0E9US30"/>
<reference evidence="1" key="1">
    <citation type="submission" date="2014-11" db="EMBL/GenBank/DDBJ databases">
        <authorList>
            <person name="Amaro Gonzalez C."/>
        </authorList>
    </citation>
    <scope>NUCLEOTIDE SEQUENCE</scope>
</reference>
<protein>
    <submittedName>
        <fullName evidence="1">Uncharacterized protein</fullName>
    </submittedName>
</protein>
<sequence length="63" mass="7066">MSPGLPYVKLLMRSPRPFKTSVPLPISLPYHHGCAYVPPTFQRMGTDAFQPPEKITLLVLCLL</sequence>
<organism evidence="1">
    <name type="scientific">Anguilla anguilla</name>
    <name type="common">European freshwater eel</name>
    <name type="synonym">Muraena anguilla</name>
    <dbReference type="NCBI Taxonomy" id="7936"/>
    <lineage>
        <taxon>Eukaryota</taxon>
        <taxon>Metazoa</taxon>
        <taxon>Chordata</taxon>
        <taxon>Craniata</taxon>
        <taxon>Vertebrata</taxon>
        <taxon>Euteleostomi</taxon>
        <taxon>Actinopterygii</taxon>
        <taxon>Neopterygii</taxon>
        <taxon>Teleostei</taxon>
        <taxon>Anguilliformes</taxon>
        <taxon>Anguillidae</taxon>
        <taxon>Anguilla</taxon>
    </lineage>
</organism>
<reference evidence="1" key="2">
    <citation type="journal article" date="2015" name="Fish Shellfish Immunol.">
        <title>Early steps in the European eel (Anguilla anguilla)-Vibrio vulnificus interaction in the gills: Role of the RtxA13 toxin.</title>
        <authorList>
            <person name="Callol A."/>
            <person name="Pajuelo D."/>
            <person name="Ebbesson L."/>
            <person name="Teles M."/>
            <person name="MacKenzie S."/>
            <person name="Amaro C."/>
        </authorList>
    </citation>
    <scope>NUCLEOTIDE SEQUENCE</scope>
</reference>
<evidence type="ECO:0000313" key="1">
    <source>
        <dbReference type="EMBL" id="JAH68005.1"/>
    </source>
</evidence>
<dbReference type="EMBL" id="GBXM01040572">
    <property type="protein sequence ID" value="JAH68005.1"/>
    <property type="molecule type" value="Transcribed_RNA"/>
</dbReference>